<feature type="compositionally biased region" description="Low complexity" evidence="6">
    <location>
        <begin position="438"/>
        <end position="452"/>
    </location>
</feature>
<dbReference type="Proteomes" id="UP000191171">
    <property type="component" value="Unassembled WGS sequence"/>
</dbReference>
<feature type="region of interest" description="Disordered" evidence="6">
    <location>
        <begin position="138"/>
        <end position="167"/>
    </location>
</feature>
<dbReference type="GO" id="GO:0022857">
    <property type="term" value="F:transmembrane transporter activity"/>
    <property type="evidence" value="ECO:0007669"/>
    <property type="project" value="TreeGrafter"/>
</dbReference>
<comment type="subcellular location">
    <subcellularLocation>
        <location evidence="1">Cell membrane</location>
        <topology evidence="1">Multi-pass membrane protein</topology>
    </subcellularLocation>
</comment>
<evidence type="ECO:0000256" key="4">
    <source>
        <dbReference type="ARBA" id="ARBA00022989"/>
    </source>
</evidence>
<evidence type="ECO:0000256" key="3">
    <source>
        <dbReference type="ARBA" id="ARBA00022692"/>
    </source>
</evidence>
<evidence type="ECO:0000259" key="8">
    <source>
        <dbReference type="Pfam" id="PF02687"/>
    </source>
</evidence>
<dbReference type="Pfam" id="PF02687">
    <property type="entry name" value="FtsX"/>
    <property type="match status" value="1"/>
</dbReference>
<keyword evidence="2" id="KW-1003">Cell membrane</keyword>
<keyword evidence="5 7" id="KW-0472">Membrane</keyword>
<dbReference type="PANTHER" id="PTHR30572:SF9">
    <property type="entry name" value="ABC TRANSPORTER PERMEASE PROTEIN"/>
    <property type="match status" value="1"/>
</dbReference>
<evidence type="ECO:0000256" key="6">
    <source>
        <dbReference type="SAM" id="MobiDB-lite"/>
    </source>
</evidence>
<name>A0A1S8IBE1_ENTFC</name>
<evidence type="ECO:0000313" key="9">
    <source>
        <dbReference type="EMBL" id="OOL80257.1"/>
    </source>
</evidence>
<evidence type="ECO:0000256" key="7">
    <source>
        <dbReference type="SAM" id="Phobius"/>
    </source>
</evidence>
<keyword evidence="4 7" id="KW-1133">Transmembrane helix</keyword>
<feature type="region of interest" description="Disordered" evidence="6">
    <location>
        <begin position="180"/>
        <end position="205"/>
    </location>
</feature>
<dbReference type="SMR" id="A0A1S8IBE1"/>
<dbReference type="EMBL" id="MVGJ01000078">
    <property type="protein sequence ID" value="OOL80257.1"/>
    <property type="molecule type" value="Genomic_DNA"/>
</dbReference>
<accession>A0A1S8IBE1</accession>
<dbReference type="PANTHER" id="PTHR30572">
    <property type="entry name" value="MEMBRANE COMPONENT OF TRANSPORTER-RELATED"/>
    <property type="match status" value="1"/>
</dbReference>
<proteinExistence type="predicted"/>
<feature type="region of interest" description="Disordered" evidence="6">
    <location>
        <begin position="420"/>
        <end position="457"/>
    </location>
</feature>
<evidence type="ECO:0000256" key="1">
    <source>
        <dbReference type="ARBA" id="ARBA00004651"/>
    </source>
</evidence>
<evidence type="ECO:0000256" key="2">
    <source>
        <dbReference type="ARBA" id="ARBA00022475"/>
    </source>
</evidence>
<sequence>MHLLGGMQNMNFMKRAWKSTKVKWGRSLLLFAVFTAILIFVLAGLTIRSAAEEAANQAQKEVGATVTLSANREASFKKQEQTSSSGSTTEERPDPGSFSLTPVSLTDAEKIAELDNVKSYSFESSASAMAKDGITAITSSDSSEDSSETTDAGGEPAGGMGGNPQMTQADFQISGVSATAQNSNFSDGTAKITDGEGIDDSDKGTNNVVIDSTLAETNDLAVGDTFTITSTEDEDTTYEMTIKGIYESSETSGSMGMKFNFMNPSNTLYTSYTFANELNGTSDDNTIDSAIYTLSDPDKMDEFLKEAEKLIDTDTFSLQSNDSMYQSMLEPLNNVASFSKNVVLLVAVAGIIILTLIIMITIRERRHELGVLLSLGESRSKIILQLFTEVAICMILALGVASLSGNVVANAVGQQLLDQQTETTTQNQQAPGGGQMPGNRQEQGGQRDGQQGTTNNPFAVSDQVSELEINVKPAQLGLLAGVAFGISLFSVFLASIGILRLNPRKILLN</sequence>
<feature type="transmembrane region" description="Helical" evidence="7">
    <location>
        <begin position="342"/>
        <end position="362"/>
    </location>
</feature>
<keyword evidence="3 7" id="KW-0812">Transmembrane</keyword>
<protein>
    <submittedName>
        <fullName evidence="9">ABC transporter permease</fullName>
    </submittedName>
</protein>
<gene>
    <name evidence="9" type="ORF">B1P95_12005</name>
</gene>
<evidence type="ECO:0000256" key="5">
    <source>
        <dbReference type="ARBA" id="ARBA00023136"/>
    </source>
</evidence>
<reference evidence="9 10" key="1">
    <citation type="submission" date="2017-02" db="EMBL/GenBank/DDBJ databases">
        <title>Clonality and virulence of isolates of VRE in Hematopoietic Stem Cell Transplanted (HSCT) patients.</title>
        <authorList>
            <person name="Marchi A.P."/>
            <person name="Martins R.C."/>
            <person name="Marie S.K."/>
            <person name="Levin A.S."/>
            <person name="Costa S.F."/>
        </authorList>
    </citation>
    <scope>NUCLEOTIDE SEQUENCE [LARGE SCALE GENOMIC DNA]</scope>
    <source>
        <strain evidence="9 10">LIM1759</strain>
    </source>
</reference>
<feature type="transmembrane region" description="Helical" evidence="7">
    <location>
        <begin position="476"/>
        <end position="499"/>
    </location>
</feature>
<evidence type="ECO:0000313" key="10">
    <source>
        <dbReference type="Proteomes" id="UP000191171"/>
    </source>
</evidence>
<comment type="caution">
    <text evidence="9">The sequence shown here is derived from an EMBL/GenBank/DDBJ whole genome shotgun (WGS) entry which is preliminary data.</text>
</comment>
<dbReference type="AlphaFoldDB" id="A0A1S8IBE1"/>
<feature type="region of interest" description="Disordered" evidence="6">
    <location>
        <begin position="73"/>
        <end position="103"/>
    </location>
</feature>
<feature type="compositionally biased region" description="Low complexity" evidence="6">
    <location>
        <begin position="420"/>
        <end position="429"/>
    </location>
</feature>
<dbReference type="GO" id="GO:0005886">
    <property type="term" value="C:plasma membrane"/>
    <property type="evidence" value="ECO:0007669"/>
    <property type="project" value="UniProtKB-SubCell"/>
</dbReference>
<dbReference type="InterPro" id="IPR050250">
    <property type="entry name" value="Macrolide_Exporter_MacB"/>
</dbReference>
<feature type="domain" description="ABC3 transporter permease C-terminal" evidence="8">
    <location>
        <begin position="343"/>
        <end position="503"/>
    </location>
</feature>
<feature type="transmembrane region" description="Helical" evidence="7">
    <location>
        <begin position="382"/>
        <end position="403"/>
    </location>
</feature>
<dbReference type="InterPro" id="IPR003838">
    <property type="entry name" value="ABC3_permease_C"/>
</dbReference>
<organism evidence="9 10">
    <name type="scientific">Enterococcus faecium</name>
    <name type="common">Streptococcus faecium</name>
    <dbReference type="NCBI Taxonomy" id="1352"/>
    <lineage>
        <taxon>Bacteria</taxon>
        <taxon>Bacillati</taxon>
        <taxon>Bacillota</taxon>
        <taxon>Bacilli</taxon>
        <taxon>Lactobacillales</taxon>
        <taxon>Enterococcaceae</taxon>
        <taxon>Enterococcus</taxon>
    </lineage>
</organism>